<dbReference type="Proteomes" id="UP000215383">
    <property type="component" value="Chromosome 1"/>
</dbReference>
<dbReference type="EMBL" id="LT906446">
    <property type="protein sequence ID" value="SNU98963.1"/>
    <property type="molecule type" value="Genomic_DNA"/>
</dbReference>
<dbReference type="AlphaFoldDB" id="A0A239TQV6"/>
<dbReference type="RefSeq" id="WP_027890286.1">
    <property type="nucleotide sequence ID" value="NZ_JACJJR010000016.1"/>
</dbReference>
<dbReference type="Pfam" id="PF03413">
    <property type="entry name" value="PepSY"/>
    <property type="match status" value="1"/>
</dbReference>
<dbReference type="eggNOG" id="COG3212">
    <property type="taxonomic scope" value="Bacteria"/>
</dbReference>
<sequence>MKWLLVGIFVVLSLGIIGCGQSEVTSENSSLPNDMNKKSTKTIEFKDIDDKTAFLIALDDASVPQDNAYNIKIEKDEDGNIPIYDIEFETNYGDYDYEIAIEDGSIIGADYEVDENWFDRLGGSPVTIDEAKQIVHEKVLNAPIDTIEIWKKSSNGRDYYEGKLSFNNIKYEFEIDSATGIIYDWNADLE</sequence>
<dbReference type="PROSITE" id="PS51257">
    <property type="entry name" value="PROKAR_LIPOPROTEIN"/>
    <property type="match status" value="1"/>
</dbReference>
<dbReference type="InterPro" id="IPR025711">
    <property type="entry name" value="PepSY"/>
</dbReference>
<reference evidence="2 3" key="1">
    <citation type="submission" date="2017-06" db="EMBL/GenBank/DDBJ databases">
        <authorList>
            <consortium name="Pathogen Informatics"/>
        </authorList>
    </citation>
    <scope>NUCLEOTIDE SEQUENCE [LARGE SCALE GENOMIC DNA]</scope>
    <source>
        <strain evidence="2 3">NCTC10570</strain>
    </source>
</reference>
<protein>
    <recommendedName>
        <fullName evidence="1">PepSY domain-containing protein</fullName>
    </recommendedName>
</protein>
<keyword evidence="3" id="KW-1185">Reference proteome</keyword>
<evidence type="ECO:0000259" key="1">
    <source>
        <dbReference type="Pfam" id="PF03413"/>
    </source>
</evidence>
<dbReference type="Gene3D" id="3.10.450.40">
    <property type="match status" value="2"/>
</dbReference>
<feature type="domain" description="PepSY" evidence="1">
    <location>
        <begin position="126"/>
        <end position="180"/>
    </location>
</feature>
<accession>A0A239TQV6</accession>
<dbReference type="GeneID" id="78507034"/>
<name>A0A239TQV6_9FIRM</name>
<evidence type="ECO:0000313" key="3">
    <source>
        <dbReference type="Proteomes" id="UP000215383"/>
    </source>
</evidence>
<gene>
    <name evidence="2" type="ORF">SAMEA4364220_01023</name>
</gene>
<proteinExistence type="predicted"/>
<organism evidence="2 3">
    <name type="scientific">Megamonas hypermegale</name>
    <dbReference type="NCBI Taxonomy" id="158847"/>
    <lineage>
        <taxon>Bacteria</taxon>
        <taxon>Bacillati</taxon>
        <taxon>Bacillota</taxon>
        <taxon>Negativicutes</taxon>
        <taxon>Selenomonadales</taxon>
        <taxon>Selenomonadaceae</taxon>
        <taxon>Megamonas</taxon>
    </lineage>
</organism>
<evidence type="ECO:0000313" key="2">
    <source>
        <dbReference type="EMBL" id="SNU98963.1"/>
    </source>
</evidence>